<evidence type="ECO:0000256" key="2">
    <source>
        <dbReference type="ARBA" id="ARBA00022741"/>
    </source>
</evidence>
<evidence type="ECO:0000313" key="6">
    <source>
        <dbReference type="Proteomes" id="UP000479226"/>
    </source>
</evidence>
<accession>A0ABX0DAV9</accession>
<dbReference type="NCBIfam" id="TIGR01727">
    <property type="entry name" value="oligo_HPY"/>
    <property type="match status" value="1"/>
</dbReference>
<sequence>MPETTEQVPVLEARNLALHFDVHVGGDRKTIKALDGVDLKLYAGEIMALVGESGSGKTTIARVFSLIYKQTGGEVFFRGEPIKVSPRHEREYFNNVQLIFQDPFASLNSLKKISYILGRVLKIHGLAKGRKDVRQKSLELLERVSMSPAEAYIDRYPTDLSGGQRQRIAIARSLAVSPSVILADEPTSMLDASIRLDVLNLLKDLREEEGMAVMYITHDIASARYLSDRISVMYGGVIVESGPTEEVIANPKHPYTKLLLAAAPNPARFKGSGVAIPSEAAAGTGMDNSKTHGGCRFAARCPAVMDRCLSQEPALLELGGRQSACWLVEDEAQAAASGELVSH</sequence>
<dbReference type="Pfam" id="PF08352">
    <property type="entry name" value="oligo_HPY"/>
    <property type="match status" value="1"/>
</dbReference>
<feature type="domain" description="ABC transporter" evidence="4">
    <location>
        <begin position="11"/>
        <end position="260"/>
    </location>
</feature>
<reference evidence="5 6" key="1">
    <citation type="submission" date="2020-02" db="EMBL/GenBank/DDBJ databases">
        <title>Genome sequence of the type strain DSM 27180 of Arthrobacter silviterrae.</title>
        <authorList>
            <person name="Gao J."/>
            <person name="Sun J."/>
        </authorList>
    </citation>
    <scope>NUCLEOTIDE SEQUENCE [LARGE SCALE GENOMIC DNA]</scope>
    <source>
        <strain evidence="5 6">DSM 27180</strain>
    </source>
</reference>
<dbReference type="SMART" id="SM00382">
    <property type="entry name" value="AAA"/>
    <property type="match status" value="1"/>
</dbReference>
<dbReference type="InterPro" id="IPR027417">
    <property type="entry name" value="P-loop_NTPase"/>
</dbReference>
<keyword evidence="2" id="KW-0547">Nucleotide-binding</keyword>
<dbReference type="Pfam" id="PF00005">
    <property type="entry name" value="ABC_tran"/>
    <property type="match status" value="1"/>
</dbReference>
<comment type="caution">
    <text evidence="5">The sequence shown here is derived from an EMBL/GenBank/DDBJ whole genome shotgun (WGS) entry which is preliminary data.</text>
</comment>
<dbReference type="InterPro" id="IPR003439">
    <property type="entry name" value="ABC_transporter-like_ATP-bd"/>
</dbReference>
<name>A0ABX0DAV9_9MICC</name>
<evidence type="ECO:0000259" key="4">
    <source>
        <dbReference type="PROSITE" id="PS50893"/>
    </source>
</evidence>
<keyword evidence="6" id="KW-1185">Reference proteome</keyword>
<keyword evidence="1" id="KW-0813">Transport</keyword>
<organism evidence="5 6">
    <name type="scientific">Arthrobacter silviterrae</name>
    <dbReference type="NCBI Taxonomy" id="2026658"/>
    <lineage>
        <taxon>Bacteria</taxon>
        <taxon>Bacillati</taxon>
        <taxon>Actinomycetota</taxon>
        <taxon>Actinomycetes</taxon>
        <taxon>Micrococcales</taxon>
        <taxon>Micrococcaceae</taxon>
        <taxon>Arthrobacter</taxon>
    </lineage>
</organism>
<dbReference type="PANTHER" id="PTHR43230">
    <property type="entry name" value="ABC-TYPE DIPEPTIDE/OLIGOPEPTIDE TRANSPORT SYSTEM, ATPASE COMPONENT"/>
    <property type="match status" value="1"/>
</dbReference>
<dbReference type="SUPFAM" id="SSF52540">
    <property type="entry name" value="P-loop containing nucleoside triphosphate hydrolases"/>
    <property type="match status" value="1"/>
</dbReference>
<dbReference type="GO" id="GO:0005524">
    <property type="term" value="F:ATP binding"/>
    <property type="evidence" value="ECO:0007669"/>
    <property type="project" value="UniProtKB-KW"/>
</dbReference>
<protein>
    <submittedName>
        <fullName evidence="5">ABC transporter ATP-binding protein</fullName>
    </submittedName>
</protein>
<gene>
    <name evidence="5" type="ORF">G6N77_11155</name>
</gene>
<evidence type="ECO:0000256" key="3">
    <source>
        <dbReference type="ARBA" id="ARBA00022840"/>
    </source>
</evidence>
<evidence type="ECO:0000313" key="5">
    <source>
        <dbReference type="EMBL" id="NGN84013.1"/>
    </source>
</evidence>
<dbReference type="Gene3D" id="3.40.50.300">
    <property type="entry name" value="P-loop containing nucleotide triphosphate hydrolases"/>
    <property type="match status" value="1"/>
</dbReference>
<dbReference type="InterPro" id="IPR013563">
    <property type="entry name" value="Oligopep_ABC_C"/>
</dbReference>
<evidence type="ECO:0000256" key="1">
    <source>
        <dbReference type="ARBA" id="ARBA00022448"/>
    </source>
</evidence>
<dbReference type="Proteomes" id="UP000479226">
    <property type="component" value="Unassembled WGS sequence"/>
</dbReference>
<proteinExistence type="predicted"/>
<dbReference type="InterPro" id="IPR003593">
    <property type="entry name" value="AAA+_ATPase"/>
</dbReference>
<dbReference type="PANTHER" id="PTHR43230:SF3">
    <property type="entry name" value="ABC-TYPE DIPEPTIDE_OLIGOPEPTIDE TRANSPORT SYSTEM, ATPASE COMPONENT"/>
    <property type="match status" value="1"/>
</dbReference>
<dbReference type="InterPro" id="IPR017871">
    <property type="entry name" value="ABC_transporter-like_CS"/>
</dbReference>
<dbReference type="PROSITE" id="PS00211">
    <property type="entry name" value="ABC_TRANSPORTER_1"/>
    <property type="match status" value="1"/>
</dbReference>
<dbReference type="RefSeq" id="WP_165182245.1">
    <property type="nucleotide sequence ID" value="NZ_JAAKZI010000018.1"/>
</dbReference>
<dbReference type="PROSITE" id="PS50893">
    <property type="entry name" value="ABC_TRANSPORTER_2"/>
    <property type="match status" value="1"/>
</dbReference>
<dbReference type="CDD" id="cd03257">
    <property type="entry name" value="ABC_NikE_OppD_transporters"/>
    <property type="match status" value="1"/>
</dbReference>
<keyword evidence="3 5" id="KW-0067">ATP-binding</keyword>
<dbReference type="EMBL" id="JAAKZI010000018">
    <property type="protein sequence ID" value="NGN84013.1"/>
    <property type="molecule type" value="Genomic_DNA"/>
</dbReference>